<evidence type="ECO:0000256" key="1">
    <source>
        <dbReference type="SAM" id="Phobius"/>
    </source>
</evidence>
<name>A0A645FHU5_9ZZZZ</name>
<keyword evidence="1" id="KW-1133">Transmembrane helix</keyword>
<proteinExistence type="predicted"/>
<feature type="transmembrane region" description="Helical" evidence="1">
    <location>
        <begin position="45"/>
        <end position="63"/>
    </location>
</feature>
<keyword evidence="1" id="KW-0472">Membrane</keyword>
<dbReference type="AlphaFoldDB" id="A0A645FHU5"/>
<keyword evidence="1" id="KW-0812">Transmembrane</keyword>
<reference evidence="2" key="1">
    <citation type="submission" date="2019-08" db="EMBL/GenBank/DDBJ databases">
        <authorList>
            <person name="Kucharzyk K."/>
            <person name="Murdoch R.W."/>
            <person name="Higgins S."/>
            <person name="Loffler F."/>
        </authorList>
    </citation>
    <scope>NUCLEOTIDE SEQUENCE</scope>
</reference>
<feature type="transmembrane region" description="Helical" evidence="1">
    <location>
        <begin position="75"/>
        <end position="93"/>
    </location>
</feature>
<accession>A0A645FHU5</accession>
<protein>
    <submittedName>
        <fullName evidence="2">Uncharacterized protein</fullName>
    </submittedName>
</protein>
<feature type="transmembrane region" description="Helical" evidence="1">
    <location>
        <begin position="127"/>
        <end position="145"/>
    </location>
</feature>
<evidence type="ECO:0000313" key="2">
    <source>
        <dbReference type="EMBL" id="MPN13196.1"/>
    </source>
</evidence>
<sequence length="166" mass="18118">MKNRFAHFSIRFLTVLLAGLFLLLLRSVGSNPVFAVLTPRFASPWELGKLLFWPLLLAAVIPLRDGGKFSERLPWLTLTPLAAVLIFWALTAVRPGPGAYLLAWIVLSAMALALAQRGILSKGDRSVWMVLAVAMGILFIMLTFLPPAFGPFLDPTDVAAMATIPC</sequence>
<comment type="caution">
    <text evidence="2">The sequence shown here is derived from an EMBL/GenBank/DDBJ whole genome shotgun (WGS) entry which is preliminary data.</text>
</comment>
<gene>
    <name evidence="2" type="ORF">SDC9_160516</name>
</gene>
<feature type="transmembrane region" description="Helical" evidence="1">
    <location>
        <begin position="99"/>
        <end position="115"/>
    </location>
</feature>
<organism evidence="2">
    <name type="scientific">bioreactor metagenome</name>
    <dbReference type="NCBI Taxonomy" id="1076179"/>
    <lineage>
        <taxon>unclassified sequences</taxon>
        <taxon>metagenomes</taxon>
        <taxon>ecological metagenomes</taxon>
    </lineage>
</organism>
<dbReference type="EMBL" id="VSSQ01059672">
    <property type="protein sequence ID" value="MPN13196.1"/>
    <property type="molecule type" value="Genomic_DNA"/>
</dbReference>